<dbReference type="OrthoDB" id="5401170at2759"/>
<name>A0A5N6Z5A2_9EURO</name>
<dbReference type="SUPFAM" id="SSF56112">
    <property type="entry name" value="Protein kinase-like (PK-like)"/>
    <property type="match status" value="1"/>
</dbReference>
<gene>
    <name evidence="1" type="ORF">BDV28DRAFT_134874</name>
</gene>
<keyword evidence="2" id="KW-1185">Reference proteome</keyword>
<protein>
    <recommendedName>
        <fullName evidence="3">Aminoglycoside phosphotransferase domain-containing protein</fullName>
    </recommendedName>
</protein>
<evidence type="ECO:0000313" key="2">
    <source>
        <dbReference type="Proteomes" id="UP000327118"/>
    </source>
</evidence>
<proteinExistence type="predicted"/>
<dbReference type="InterPro" id="IPR011009">
    <property type="entry name" value="Kinase-like_dom_sf"/>
</dbReference>
<dbReference type="AlphaFoldDB" id="A0A5N6Z5A2"/>
<reference evidence="2" key="1">
    <citation type="submission" date="2019-04" db="EMBL/GenBank/DDBJ databases">
        <title>Friends and foes A comparative genomics studyof 23 Aspergillus species from section Flavi.</title>
        <authorList>
            <consortium name="DOE Joint Genome Institute"/>
            <person name="Kjaerbolling I."/>
            <person name="Vesth T."/>
            <person name="Frisvad J.C."/>
            <person name="Nybo J.L."/>
            <person name="Theobald S."/>
            <person name="Kildgaard S."/>
            <person name="Isbrandt T."/>
            <person name="Kuo A."/>
            <person name="Sato A."/>
            <person name="Lyhne E.K."/>
            <person name="Kogle M.E."/>
            <person name="Wiebenga A."/>
            <person name="Kun R.S."/>
            <person name="Lubbers R.J."/>
            <person name="Makela M.R."/>
            <person name="Barry K."/>
            <person name="Chovatia M."/>
            <person name="Clum A."/>
            <person name="Daum C."/>
            <person name="Haridas S."/>
            <person name="He G."/>
            <person name="LaButti K."/>
            <person name="Lipzen A."/>
            <person name="Mondo S."/>
            <person name="Riley R."/>
            <person name="Salamov A."/>
            <person name="Simmons B.A."/>
            <person name="Magnuson J.K."/>
            <person name="Henrissat B."/>
            <person name="Mortensen U.H."/>
            <person name="Larsen T.O."/>
            <person name="Devries R.P."/>
            <person name="Grigoriev I.V."/>
            <person name="Machida M."/>
            <person name="Baker S.E."/>
            <person name="Andersen M.R."/>
        </authorList>
    </citation>
    <scope>NUCLEOTIDE SEQUENCE [LARGE SCALE GENOMIC DNA]</scope>
    <source>
        <strain evidence="2">CBS 553.77</strain>
    </source>
</reference>
<dbReference type="Proteomes" id="UP000327118">
    <property type="component" value="Unassembled WGS sequence"/>
</dbReference>
<evidence type="ECO:0008006" key="3">
    <source>
        <dbReference type="Google" id="ProtNLM"/>
    </source>
</evidence>
<sequence>MVTDSDRGWFNSKWLTQTIQFAKPPCSWRIIQKFHEHESLFSQDEYTSSGYYSESTCIFICEEVGSSTQAIMKIRMQIPNCPDDLPSSKTFIQPPEREICGRTLLEIKALKTLTIAGCSCTPKYITSKHANQNSDSWVPGGFLDYIVMEKLEGITVSEKYLYDLQLEEQQDLLNAFKLSYLECQKFGFVHLDERPSNLIWNKQKMKCYIIDWEAWSRKAYEWNDNEYHRWNLL</sequence>
<organism evidence="1 2">
    <name type="scientific">Aspergillus coremiiformis</name>
    <dbReference type="NCBI Taxonomy" id="138285"/>
    <lineage>
        <taxon>Eukaryota</taxon>
        <taxon>Fungi</taxon>
        <taxon>Dikarya</taxon>
        <taxon>Ascomycota</taxon>
        <taxon>Pezizomycotina</taxon>
        <taxon>Eurotiomycetes</taxon>
        <taxon>Eurotiomycetidae</taxon>
        <taxon>Eurotiales</taxon>
        <taxon>Aspergillaceae</taxon>
        <taxon>Aspergillus</taxon>
        <taxon>Aspergillus subgen. Circumdati</taxon>
    </lineage>
</organism>
<dbReference type="EMBL" id="ML739125">
    <property type="protein sequence ID" value="KAE8352588.1"/>
    <property type="molecule type" value="Genomic_DNA"/>
</dbReference>
<accession>A0A5N6Z5A2</accession>
<evidence type="ECO:0000313" key="1">
    <source>
        <dbReference type="EMBL" id="KAE8352588.1"/>
    </source>
</evidence>